<dbReference type="PROSITE" id="PS50109">
    <property type="entry name" value="HIS_KIN"/>
    <property type="match status" value="1"/>
</dbReference>
<dbReference type="InterPro" id="IPR013767">
    <property type="entry name" value="PAS_fold"/>
</dbReference>
<dbReference type="SMART" id="SM00387">
    <property type="entry name" value="HATPase_c"/>
    <property type="match status" value="1"/>
</dbReference>
<dbReference type="Proteomes" id="UP000017148">
    <property type="component" value="Unassembled WGS sequence"/>
</dbReference>
<sequence length="967" mass="108754">MHAHRALLLFLTLLLLFGDMSTASAEDSLTLGVAWMGRSRMSKRYLQGIENSLAQAPLPIRLKVKGNLPHEDALDSVISQFETTCDAMILLRSSTVRSIKNRPRPIPTFIGATTHPVKLGVAPRLDSPETNLAGVSYYVPAALRLSMFREVLPTISHYILLVEKGHPAAEIDVEQSRRAAQELSLTIKPLYCDTLATVLQSIDTVPEDYGILLGSQALLMDNAKKIIEAAPNTPFFSYADLPVEYGALAGFSANDIHMGQKLGSMVVDVLTEAVDMDSLGIILSETPVLHFNHESLKRFSENIPQVIKNLAETQEYLDGILAGAPVGIGVVSEGVISHVNTYILEHTGYSQEHLMGKPKSSLYPTKESYRTVMDTISSAMKRGDLARVETKWIDRTAQESDILLSVTPTMRKDPHKNYIFTALDITARKEQEAFFKSVFENTEAVTLLICPETGIIHDANPAAESFYGWPLERLRQKRIQDINTLSDEAVKQEMAHARSRERVYFEFTHRLHDGSLRDVAVFSSDVHHKGETYLFSIIHDITEVQNARHLLIRRTYIFIFVAMLLCVGMCLLLLRFLHTIDRLRETEGALRKSQQKLSTLFSSMTEMVVLHTLVYDAQGSPVDYRITDSNDAFIANTGIPREKSVGRYASEVYGTTPPPYLQEYAEVVKTKEPHVYTRHYQPLEKHFAISAVPLEQDDFATVTTDITAMKEVEEVIKRKNRELENYLYVASHDLRTPLVNIEGFSRLVHTDITTLSTLIQDSSPRKEDLHTARTIITESLPKNLDFIHRNVQSSNALINGLLQVSRTGRQPMNITEIAMDTLVTNVFVAQQFQLNQVNATYSVEITHSCYGDETLLMQIFTNLISNSIKYRSEERPLHISVTSSNRFKNSLYTYTDTGRGISEKHLQRIWDVFYRGDAGTDIPGEGLGLSIIKRIIEKHRGSITCYPNPEGGVQFDMELPGEEFTEI</sequence>
<dbReference type="GO" id="GO:0006355">
    <property type="term" value="P:regulation of DNA-templated transcription"/>
    <property type="evidence" value="ECO:0007669"/>
    <property type="project" value="InterPro"/>
</dbReference>
<dbReference type="PANTHER" id="PTHR42878">
    <property type="entry name" value="TWO-COMPONENT HISTIDINE KINASE"/>
    <property type="match status" value="1"/>
</dbReference>
<dbReference type="Pfam" id="PF02518">
    <property type="entry name" value="HATPase_c"/>
    <property type="match status" value="1"/>
</dbReference>
<keyword evidence="7" id="KW-1133">Transmembrane helix</keyword>
<dbReference type="Gene3D" id="1.10.287.130">
    <property type="match status" value="1"/>
</dbReference>
<dbReference type="Pfam" id="PF08448">
    <property type="entry name" value="PAS_4"/>
    <property type="match status" value="1"/>
</dbReference>
<dbReference type="SUPFAM" id="SSF47384">
    <property type="entry name" value="Homodimeric domain of signal transducing histidine kinase"/>
    <property type="match status" value="1"/>
</dbReference>
<protein>
    <recommendedName>
        <fullName evidence="2">histidine kinase</fullName>
        <ecNumber evidence="2">2.7.13.3</ecNumber>
    </recommendedName>
</protein>
<dbReference type="GO" id="GO:0007234">
    <property type="term" value="P:osmosensory signaling via phosphorelay pathway"/>
    <property type="evidence" value="ECO:0007669"/>
    <property type="project" value="TreeGrafter"/>
</dbReference>
<dbReference type="InterPro" id="IPR003594">
    <property type="entry name" value="HATPase_dom"/>
</dbReference>
<dbReference type="SUPFAM" id="SSF55785">
    <property type="entry name" value="PYP-like sensor domain (PAS domain)"/>
    <property type="match status" value="3"/>
</dbReference>
<dbReference type="GO" id="GO:0000155">
    <property type="term" value="F:phosphorelay sensor kinase activity"/>
    <property type="evidence" value="ECO:0007669"/>
    <property type="project" value="InterPro"/>
</dbReference>
<dbReference type="NCBIfam" id="TIGR00229">
    <property type="entry name" value="sensory_box"/>
    <property type="match status" value="2"/>
</dbReference>
<dbReference type="Gene3D" id="3.30.565.10">
    <property type="entry name" value="Histidine kinase-like ATPase, C-terminal domain"/>
    <property type="match status" value="1"/>
</dbReference>
<dbReference type="CDD" id="cd00075">
    <property type="entry name" value="HATPase"/>
    <property type="match status" value="1"/>
</dbReference>
<dbReference type="Pfam" id="PF04392">
    <property type="entry name" value="ABC_sub_bind"/>
    <property type="match status" value="1"/>
</dbReference>
<dbReference type="InterPro" id="IPR035965">
    <property type="entry name" value="PAS-like_dom_sf"/>
</dbReference>
<keyword evidence="3" id="KW-0597">Phosphoprotein</keyword>
<accession>U7D9A8</accession>
<dbReference type="Pfam" id="PF13426">
    <property type="entry name" value="PAS_9"/>
    <property type="match status" value="1"/>
</dbReference>
<evidence type="ECO:0000256" key="2">
    <source>
        <dbReference type="ARBA" id="ARBA00012438"/>
    </source>
</evidence>
<evidence type="ECO:0000256" key="1">
    <source>
        <dbReference type="ARBA" id="ARBA00000085"/>
    </source>
</evidence>
<dbReference type="GO" id="GO:0016020">
    <property type="term" value="C:membrane"/>
    <property type="evidence" value="ECO:0007669"/>
    <property type="project" value="UniProtKB-SubCell"/>
</dbReference>
<dbReference type="PANTHER" id="PTHR42878:SF15">
    <property type="entry name" value="BACTERIOPHYTOCHROME"/>
    <property type="match status" value="1"/>
</dbReference>
<dbReference type="STRING" id="1313304.CALK_1335"/>
<dbReference type="GO" id="GO:0000156">
    <property type="term" value="F:phosphorelay response regulator activity"/>
    <property type="evidence" value="ECO:0007669"/>
    <property type="project" value="TreeGrafter"/>
</dbReference>
<feature type="domain" description="PAS" evidence="10">
    <location>
        <begin position="333"/>
        <end position="383"/>
    </location>
</feature>
<dbReference type="eggNOG" id="COG4251">
    <property type="taxonomic scope" value="Bacteria"/>
</dbReference>
<name>U7D9A8_9BACT</name>
<evidence type="ECO:0000256" key="7">
    <source>
        <dbReference type="SAM" id="Phobius"/>
    </source>
</evidence>
<dbReference type="SUPFAM" id="SSF55874">
    <property type="entry name" value="ATPase domain of HSP90 chaperone/DNA topoisomerase II/histidine kinase"/>
    <property type="match status" value="1"/>
</dbReference>
<feature type="transmembrane region" description="Helical" evidence="7">
    <location>
        <begin position="597"/>
        <end position="615"/>
    </location>
</feature>
<evidence type="ECO:0000259" key="9">
    <source>
        <dbReference type="PROSITE" id="PS50109"/>
    </source>
</evidence>
<gene>
    <name evidence="11" type="ORF">CALK_1335</name>
</gene>
<evidence type="ECO:0000256" key="5">
    <source>
        <dbReference type="ARBA" id="ARBA00022777"/>
    </source>
</evidence>
<dbReference type="AlphaFoldDB" id="U7D9A8"/>
<dbReference type="PROSITE" id="PS50112">
    <property type="entry name" value="PAS"/>
    <property type="match status" value="1"/>
</dbReference>
<keyword evidence="6 7" id="KW-0472">Membrane</keyword>
<dbReference type="SMART" id="SM00091">
    <property type="entry name" value="PAS"/>
    <property type="match status" value="3"/>
</dbReference>
<evidence type="ECO:0000256" key="8">
    <source>
        <dbReference type="SAM" id="SignalP"/>
    </source>
</evidence>
<dbReference type="InterPro" id="IPR005467">
    <property type="entry name" value="His_kinase_dom"/>
</dbReference>
<keyword evidence="4" id="KW-0808">Transferase</keyword>
<dbReference type="PATRIC" id="fig|1313304.3.peg.1272"/>
<feature type="signal peptide" evidence="8">
    <location>
        <begin position="1"/>
        <end position="25"/>
    </location>
</feature>
<dbReference type="InterPro" id="IPR003661">
    <property type="entry name" value="HisK_dim/P_dom"/>
</dbReference>
<comment type="caution">
    <text evidence="11">The sequence shown here is derived from an EMBL/GenBank/DDBJ whole genome shotgun (WGS) entry which is preliminary data.</text>
</comment>
<feature type="domain" description="Histidine kinase" evidence="9">
    <location>
        <begin position="729"/>
        <end position="963"/>
    </location>
</feature>
<evidence type="ECO:0000256" key="4">
    <source>
        <dbReference type="ARBA" id="ARBA00022679"/>
    </source>
</evidence>
<evidence type="ECO:0000313" key="11">
    <source>
        <dbReference type="EMBL" id="ERP31677.1"/>
    </source>
</evidence>
<proteinExistence type="predicted"/>
<keyword evidence="12" id="KW-1185">Reference proteome</keyword>
<evidence type="ECO:0000256" key="6">
    <source>
        <dbReference type="ARBA" id="ARBA00023136"/>
    </source>
</evidence>
<comment type="catalytic activity">
    <reaction evidence="1">
        <text>ATP + protein L-histidine = ADP + protein N-phospho-L-histidine.</text>
        <dbReference type="EC" id="2.7.13.3"/>
    </reaction>
</comment>
<organism evidence="11 12">
    <name type="scientific">Chitinivibrio alkaliphilus ACht1</name>
    <dbReference type="NCBI Taxonomy" id="1313304"/>
    <lineage>
        <taxon>Bacteria</taxon>
        <taxon>Pseudomonadati</taxon>
        <taxon>Fibrobacterota</taxon>
        <taxon>Chitinivibrionia</taxon>
        <taxon>Chitinivibrionales</taxon>
        <taxon>Chitinivibrionaceae</taxon>
        <taxon>Chitinivibrio</taxon>
    </lineage>
</organism>
<dbReference type="InterPro" id="IPR007487">
    <property type="entry name" value="ABC_transpt-TYRBP-like"/>
</dbReference>
<keyword evidence="8" id="KW-0732">Signal</keyword>
<evidence type="ECO:0000259" key="10">
    <source>
        <dbReference type="PROSITE" id="PS50112"/>
    </source>
</evidence>
<evidence type="ECO:0000256" key="3">
    <source>
        <dbReference type="ARBA" id="ARBA00022553"/>
    </source>
</evidence>
<dbReference type="Gene3D" id="3.30.450.20">
    <property type="entry name" value="PAS domain"/>
    <property type="match status" value="3"/>
</dbReference>
<reference evidence="11 12" key="1">
    <citation type="journal article" date="2013" name="Environ. Microbiol.">
        <title>Genome analysis of Chitinivibrio alkaliphilus gen. nov., sp. nov., a novel extremely haloalkaliphilic anaerobic chitinolytic bacterium from the candidate phylum Termite Group 3.</title>
        <authorList>
            <person name="Sorokin D.Y."/>
            <person name="Gumerov V.M."/>
            <person name="Rakitin A.L."/>
            <person name="Beletsky A.V."/>
            <person name="Damste J.S."/>
            <person name="Muyzer G."/>
            <person name="Mardanov A.V."/>
            <person name="Ravin N.V."/>
        </authorList>
    </citation>
    <scope>NUCLEOTIDE SEQUENCE [LARGE SCALE GENOMIC DNA]</scope>
    <source>
        <strain evidence="11 12">ACht1</strain>
    </source>
</reference>
<dbReference type="CDD" id="cd00082">
    <property type="entry name" value="HisKA"/>
    <property type="match status" value="1"/>
</dbReference>
<dbReference type="Gene3D" id="3.40.50.2300">
    <property type="match status" value="2"/>
</dbReference>
<dbReference type="eggNOG" id="COG2984">
    <property type="taxonomic scope" value="Bacteria"/>
</dbReference>
<dbReference type="EC" id="2.7.13.3" evidence="2"/>
<evidence type="ECO:0000313" key="12">
    <source>
        <dbReference type="Proteomes" id="UP000017148"/>
    </source>
</evidence>
<feature type="chain" id="PRO_5004680683" description="histidine kinase" evidence="8">
    <location>
        <begin position="26"/>
        <end position="967"/>
    </location>
</feature>
<dbReference type="Pfam" id="PF00989">
    <property type="entry name" value="PAS"/>
    <property type="match status" value="1"/>
</dbReference>
<dbReference type="InterPro" id="IPR036890">
    <property type="entry name" value="HATPase_C_sf"/>
</dbReference>
<dbReference type="InterPro" id="IPR004358">
    <property type="entry name" value="Sig_transdc_His_kin-like_C"/>
</dbReference>
<feature type="transmembrane region" description="Helical" evidence="7">
    <location>
        <begin position="556"/>
        <end position="577"/>
    </location>
</feature>
<dbReference type="PRINTS" id="PR00344">
    <property type="entry name" value="BCTRLSENSOR"/>
</dbReference>
<dbReference type="EMBL" id="ASJR01000010">
    <property type="protein sequence ID" value="ERP31677.1"/>
    <property type="molecule type" value="Genomic_DNA"/>
</dbReference>
<keyword evidence="5 11" id="KW-0418">Kinase</keyword>
<dbReference type="InterPro" id="IPR036097">
    <property type="entry name" value="HisK_dim/P_sf"/>
</dbReference>
<dbReference type="InterPro" id="IPR000014">
    <property type="entry name" value="PAS"/>
</dbReference>
<dbReference type="InterPro" id="IPR050351">
    <property type="entry name" value="BphY/WalK/GraS-like"/>
</dbReference>
<dbReference type="GO" id="GO:0030295">
    <property type="term" value="F:protein kinase activator activity"/>
    <property type="evidence" value="ECO:0007669"/>
    <property type="project" value="TreeGrafter"/>
</dbReference>
<keyword evidence="7" id="KW-0812">Transmembrane</keyword>
<dbReference type="CDD" id="cd00130">
    <property type="entry name" value="PAS"/>
    <property type="match status" value="2"/>
</dbReference>
<dbReference type="InterPro" id="IPR013656">
    <property type="entry name" value="PAS_4"/>
</dbReference>